<dbReference type="EMBL" id="RRYP01010649">
    <property type="protein sequence ID" value="TNV78251.1"/>
    <property type="molecule type" value="Genomic_DNA"/>
</dbReference>
<proteinExistence type="predicted"/>
<organism evidence="2 3">
    <name type="scientific">Halteria grandinella</name>
    <dbReference type="NCBI Taxonomy" id="5974"/>
    <lineage>
        <taxon>Eukaryota</taxon>
        <taxon>Sar</taxon>
        <taxon>Alveolata</taxon>
        <taxon>Ciliophora</taxon>
        <taxon>Intramacronucleata</taxon>
        <taxon>Spirotrichea</taxon>
        <taxon>Stichotrichia</taxon>
        <taxon>Sporadotrichida</taxon>
        <taxon>Halteriidae</taxon>
        <taxon>Halteria</taxon>
    </lineage>
</organism>
<feature type="coiled-coil region" evidence="1">
    <location>
        <begin position="41"/>
        <end position="68"/>
    </location>
</feature>
<comment type="caution">
    <text evidence="2">The sequence shown here is derived from an EMBL/GenBank/DDBJ whole genome shotgun (WGS) entry which is preliminary data.</text>
</comment>
<sequence>MPSLKPKKSSSFPADYAKKTKKLQHKIEENLNKIGEKYYMVHKAQSKIEQYEKEIALMKKILEEQESKDQKGESTGLSVLDLVDDFTSVERPFRVQHYQQLQQQPGQ</sequence>
<evidence type="ECO:0000313" key="3">
    <source>
        <dbReference type="Proteomes" id="UP000785679"/>
    </source>
</evidence>
<name>A0A8J8NQA7_HALGN</name>
<reference evidence="2" key="1">
    <citation type="submission" date="2019-06" db="EMBL/GenBank/DDBJ databases">
        <authorList>
            <person name="Zheng W."/>
        </authorList>
    </citation>
    <scope>NUCLEOTIDE SEQUENCE</scope>
    <source>
        <strain evidence="2">QDHG01</strain>
    </source>
</reference>
<protein>
    <submittedName>
        <fullName evidence="2">Uncharacterized protein</fullName>
    </submittedName>
</protein>
<accession>A0A8J8NQA7</accession>
<evidence type="ECO:0000313" key="2">
    <source>
        <dbReference type="EMBL" id="TNV78251.1"/>
    </source>
</evidence>
<dbReference type="Proteomes" id="UP000785679">
    <property type="component" value="Unassembled WGS sequence"/>
</dbReference>
<gene>
    <name evidence="2" type="ORF">FGO68_gene15982</name>
</gene>
<evidence type="ECO:0000256" key="1">
    <source>
        <dbReference type="SAM" id="Coils"/>
    </source>
</evidence>
<keyword evidence="1" id="KW-0175">Coiled coil</keyword>
<dbReference type="AlphaFoldDB" id="A0A8J8NQA7"/>
<keyword evidence="3" id="KW-1185">Reference proteome</keyword>